<accession>F0XTW0</accession>
<keyword evidence="8 14" id="KW-1133">Transmembrane helix</keyword>
<dbReference type="STRING" id="655863.F0XTW0"/>
<evidence type="ECO:0000256" key="6">
    <source>
        <dbReference type="ARBA" id="ARBA00022692"/>
    </source>
</evidence>
<keyword evidence="6 14" id="KW-0812">Transmembrane</keyword>
<dbReference type="GO" id="GO:0016787">
    <property type="term" value="F:hydrolase activity"/>
    <property type="evidence" value="ECO:0007669"/>
    <property type="project" value="UniProtKB-KW"/>
</dbReference>
<feature type="transmembrane region" description="Helical" evidence="14">
    <location>
        <begin position="869"/>
        <end position="893"/>
    </location>
</feature>
<keyword evidence="10" id="KW-1015">Disulfide bond</keyword>
<feature type="compositionally biased region" description="Basic and acidic residues" evidence="13">
    <location>
        <begin position="496"/>
        <end position="512"/>
    </location>
</feature>
<feature type="transmembrane region" description="Helical" evidence="14">
    <location>
        <begin position="682"/>
        <end position="704"/>
    </location>
</feature>
<dbReference type="InterPro" id="IPR003663">
    <property type="entry name" value="Sugar/inositol_transpt"/>
</dbReference>
<feature type="compositionally biased region" description="Low complexity" evidence="13">
    <location>
        <begin position="387"/>
        <end position="420"/>
    </location>
</feature>
<dbReference type="GO" id="GO:0005366">
    <property type="term" value="F:myo-inositol:proton symporter activity"/>
    <property type="evidence" value="ECO:0007669"/>
    <property type="project" value="TreeGrafter"/>
</dbReference>
<dbReference type="GO" id="GO:0071852">
    <property type="term" value="P:fungal-type cell wall organization or biogenesis"/>
    <property type="evidence" value="ECO:0007669"/>
    <property type="project" value="UniProtKB-ARBA"/>
</dbReference>
<sequence length="1026" mass="108236">MKFTSAISAVLGAATSVAAASDSLPTITAVGSKFFLSNGTQFFLKGVAYQLSDDDPLVDEKQCTRDAALMKTLGANSIRVYHVDASADHSGCMTAFADAGIYALIDLDTFSTYILSPTMTDATWNETQFDRFSAVMDAFSSYDNVLGFFVGNEVIAKADESLAAPYIKAAARDMKAYRDSKGYRKFPIGYSAADIAELRPMLQDYLTCGNASDSVDFYALNSYEWCDPSSYTGSGYSSLESQAKDFPVPIFFSETGCNTPGPRLFADQAAIFGDQMVDDWSGAIVYEWIQEANNYGLVAYGSGDATASGATVVRSGTPTPISPDFNNLKSQWATLTPTGVVSSKYNAASSVSSRACPASTVSGWLVDGDVSLPTVGDSLAVHTSGQSGSAATAKTTSASKTGTATATGTSASASASATKASNANAMGRGVIYTSGATGVHLTIPPTCLSCRHRLWCMERGSADATELYEYEHSSGDGMAARDDEQPLLADEQPSGRSDRTDAERLLGGDDSKSGQHGPGVFVWLLTLSAGISGLLFGYDTGVISATLVSIGSSLSGRPLSSLDKSVITSCTSLAALVASPAASVLADARGRRAVILAADVLFVAGALVQAGSHTVGAMVAGRSVVGVAVGAASFVVPLYIAEVSPAAHRGRLVTINVLFVTLGQVVAYVLGWLLAAFLDVRLAWRCMVGLGAVPAVVQAVLLLASMPESPRWLVRVGRPADARLVIARILAVPPDAPDTVDTLRAIEAEVRQEHEASRLRHHRQLQRRSARLTTTSIPILSRLVARLDGSAWSALFAVRRNRRALAIACLLQGLQQLCGFNSLMYFSATIFSIVGFDQPTLTSLTVAATNFVFTVAALLLVDRIGRRRVLLWSIPVMIAGLLLVAYGFSFLHVSVSGPRPGESDSRAAEHGTGAAYVVLVSIMLYVASYAIGLGNVPWMQSELFALDVRSLGSGLSTATNWLANFAVGLTFLPLMDALSPSWTFVLYAAVCAVGFVLVRACYPETSGLSLEEAAGLLEEDDWGVHR</sequence>
<feature type="signal peptide" evidence="15">
    <location>
        <begin position="1"/>
        <end position="19"/>
    </location>
</feature>
<evidence type="ECO:0000256" key="8">
    <source>
        <dbReference type="ARBA" id="ARBA00022989"/>
    </source>
</evidence>
<evidence type="ECO:0000256" key="11">
    <source>
        <dbReference type="ARBA" id="ARBA00023180"/>
    </source>
</evidence>
<feature type="transmembrane region" description="Helical" evidence="14">
    <location>
        <begin position="593"/>
        <end position="611"/>
    </location>
</feature>
<dbReference type="EMBL" id="GL630006">
    <property type="protein sequence ID" value="EFW98931.1"/>
    <property type="molecule type" value="Genomic_DNA"/>
</dbReference>
<keyword evidence="11" id="KW-0325">Glycoprotein</keyword>
<feature type="chain" id="PRO_5003264175" evidence="15">
    <location>
        <begin position="20"/>
        <end position="1026"/>
    </location>
</feature>
<evidence type="ECO:0000256" key="10">
    <source>
        <dbReference type="ARBA" id="ARBA00023157"/>
    </source>
</evidence>
<feature type="region of interest" description="Disordered" evidence="13">
    <location>
        <begin position="382"/>
        <end position="420"/>
    </location>
</feature>
<dbReference type="Gene3D" id="3.20.20.80">
    <property type="entry name" value="Glycosidases"/>
    <property type="match status" value="1"/>
</dbReference>
<evidence type="ECO:0000256" key="13">
    <source>
        <dbReference type="SAM" id="MobiDB-lite"/>
    </source>
</evidence>
<proteinExistence type="inferred from homology"/>
<evidence type="ECO:0000256" key="7">
    <source>
        <dbReference type="ARBA" id="ARBA00022729"/>
    </source>
</evidence>
<dbReference type="Proteomes" id="UP000007796">
    <property type="component" value="Unassembled WGS sequence"/>
</dbReference>
<dbReference type="Pfam" id="PF03198">
    <property type="entry name" value="Glyco_hydro_72"/>
    <property type="match status" value="1"/>
</dbReference>
<dbReference type="Pfam" id="PF00083">
    <property type="entry name" value="Sugar_tr"/>
    <property type="match status" value="1"/>
</dbReference>
<keyword evidence="17" id="KW-0378">Hydrolase</keyword>
<dbReference type="GeneID" id="25978032"/>
<dbReference type="InterPro" id="IPR004886">
    <property type="entry name" value="Glucanosyltransferase"/>
</dbReference>
<dbReference type="OrthoDB" id="421038at2759"/>
<feature type="transmembrane region" description="Helical" evidence="14">
    <location>
        <begin position="913"/>
        <end position="938"/>
    </location>
</feature>
<dbReference type="SUPFAM" id="SSF103473">
    <property type="entry name" value="MFS general substrate transporter"/>
    <property type="match status" value="1"/>
</dbReference>
<evidence type="ECO:0000313" key="17">
    <source>
        <dbReference type="EMBL" id="EFW98931.1"/>
    </source>
</evidence>
<dbReference type="InterPro" id="IPR005828">
    <property type="entry name" value="MFS_sugar_transport-like"/>
</dbReference>
<feature type="transmembrane region" description="Helical" evidence="14">
    <location>
        <begin position="805"/>
        <end position="834"/>
    </location>
</feature>
<dbReference type="GO" id="GO:1904679">
    <property type="term" value="P:myo-inositol import across plasma membrane"/>
    <property type="evidence" value="ECO:0007669"/>
    <property type="project" value="TreeGrafter"/>
</dbReference>
<keyword evidence="18" id="KW-1185">Reference proteome</keyword>
<evidence type="ECO:0000256" key="3">
    <source>
        <dbReference type="ARBA" id="ARBA00007528"/>
    </source>
</evidence>
<dbReference type="PANTHER" id="PTHR48020">
    <property type="entry name" value="PROTON MYO-INOSITOL COTRANSPORTER"/>
    <property type="match status" value="1"/>
</dbReference>
<comment type="subcellular location">
    <subcellularLocation>
        <location evidence="2">Cell membrane</location>
        <topology evidence="2">Lipid-anchor</topology>
        <topology evidence="2">GPI-anchor</topology>
    </subcellularLocation>
    <subcellularLocation>
        <location evidence="1">Membrane</location>
        <topology evidence="1">Multi-pass membrane protein</topology>
    </subcellularLocation>
</comment>
<evidence type="ECO:0000256" key="12">
    <source>
        <dbReference type="ARBA" id="ARBA00049119"/>
    </source>
</evidence>
<dbReference type="AlphaFoldDB" id="F0XTW0"/>
<feature type="transmembrane region" description="Helical" evidence="14">
    <location>
        <begin position="950"/>
        <end position="972"/>
    </location>
</feature>
<dbReference type="PANTHER" id="PTHR48020:SF12">
    <property type="entry name" value="PROTON MYO-INOSITOL COTRANSPORTER"/>
    <property type="match status" value="1"/>
</dbReference>
<dbReference type="PROSITE" id="PS00216">
    <property type="entry name" value="SUGAR_TRANSPORT_1"/>
    <property type="match status" value="1"/>
</dbReference>
<feature type="transmembrane region" description="Helical" evidence="14">
    <location>
        <begin position="623"/>
        <end position="641"/>
    </location>
</feature>
<dbReference type="GO" id="GO:0005886">
    <property type="term" value="C:plasma membrane"/>
    <property type="evidence" value="ECO:0007669"/>
    <property type="project" value="UniProtKB-SubCell"/>
</dbReference>
<dbReference type="HOGENOM" id="CLU_295118_0_0_1"/>
<organism evidence="18">
    <name type="scientific">Grosmannia clavigera (strain kw1407 / UAMH 11150)</name>
    <name type="common">Blue stain fungus</name>
    <name type="synonym">Graphiocladiella clavigera</name>
    <dbReference type="NCBI Taxonomy" id="655863"/>
    <lineage>
        <taxon>Eukaryota</taxon>
        <taxon>Fungi</taxon>
        <taxon>Dikarya</taxon>
        <taxon>Ascomycota</taxon>
        <taxon>Pezizomycotina</taxon>
        <taxon>Sordariomycetes</taxon>
        <taxon>Sordariomycetidae</taxon>
        <taxon>Ophiostomatales</taxon>
        <taxon>Ophiostomataceae</taxon>
        <taxon>Leptographium</taxon>
    </lineage>
</organism>
<evidence type="ECO:0000256" key="1">
    <source>
        <dbReference type="ARBA" id="ARBA00004141"/>
    </source>
</evidence>
<dbReference type="GO" id="GO:0042123">
    <property type="term" value="F:glucanosyltransferase activity"/>
    <property type="evidence" value="ECO:0007669"/>
    <property type="project" value="UniProtKB-ARBA"/>
</dbReference>
<dbReference type="InParanoid" id="F0XTW0"/>
<dbReference type="FunFam" id="1.20.1250.20:FF:000073">
    <property type="entry name" value="MFS myo-inositol transporter, putative"/>
    <property type="match status" value="1"/>
</dbReference>
<dbReference type="PRINTS" id="PR00171">
    <property type="entry name" value="SUGRTRNSPORT"/>
</dbReference>
<dbReference type="InterPro" id="IPR050814">
    <property type="entry name" value="Myo-inositol_Transporter"/>
</dbReference>
<dbReference type="InterPro" id="IPR017853">
    <property type="entry name" value="GH"/>
</dbReference>
<evidence type="ECO:0000256" key="9">
    <source>
        <dbReference type="ARBA" id="ARBA00023136"/>
    </source>
</evidence>
<reference evidence="17 18" key="1">
    <citation type="journal article" date="2011" name="Proc. Natl. Acad. Sci. U.S.A.">
        <title>Genome and transcriptome analyses of the mountain pine beetle-fungal symbiont Grosmannia clavigera, a lodgepole pine pathogen.</title>
        <authorList>
            <person name="DiGuistini S."/>
            <person name="Wang Y."/>
            <person name="Liao N.Y."/>
            <person name="Taylor G."/>
            <person name="Tanguay P."/>
            <person name="Feau N."/>
            <person name="Henrissat B."/>
            <person name="Chan S.K."/>
            <person name="Hesse-Orce U."/>
            <person name="Alamouti S.M."/>
            <person name="Tsui C.K.M."/>
            <person name="Docking R.T."/>
            <person name="Levasseur A."/>
            <person name="Haridas S."/>
            <person name="Robertson G."/>
            <person name="Birol I."/>
            <person name="Holt R.A."/>
            <person name="Marra M.A."/>
            <person name="Hamelin R.C."/>
            <person name="Hirst M."/>
            <person name="Jones S.J.M."/>
            <person name="Bohlmann J."/>
            <person name="Breuil C."/>
        </authorList>
    </citation>
    <scope>NUCLEOTIDE SEQUENCE [LARGE SCALE GENOMIC DNA]</scope>
    <source>
        <strain evidence="18">kw1407 / UAMH 11150</strain>
    </source>
</reference>
<dbReference type="FunFam" id="3.20.20.80:FF:000038">
    <property type="entry name" value="1,3-beta-glucanosyltransferase"/>
    <property type="match status" value="1"/>
</dbReference>
<dbReference type="InterPro" id="IPR005829">
    <property type="entry name" value="Sugar_transporter_CS"/>
</dbReference>
<dbReference type="InterPro" id="IPR036259">
    <property type="entry name" value="MFS_trans_sf"/>
</dbReference>
<keyword evidence="7 15" id="KW-0732">Signal</keyword>
<evidence type="ECO:0000256" key="2">
    <source>
        <dbReference type="ARBA" id="ARBA00004609"/>
    </source>
</evidence>
<feature type="transmembrane region" description="Helical" evidence="14">
    <location>
        <begin position="653"/>
        <end position="676"/>
    </location>
</feature>
<keyword evidence="9 14" id="KW-0472">Membrane</keyword>
<dbReference type="PROSITE" id="PS50850">
    <property type="entry name" value="MFS"/>
    <property type="match status" value="1"/>
</dbReference>
<dbReference type="SUPFAM" id="SSF51445">
    <property type="entry name" value="(Trans)glycosidases"/>
    <property type="match status" value="1"/>
</dbReference>
<evidence type="ECO:0000313" key="18">
    <source>
        <dbReference type="Proteomes" id="UP000007796"/>
    </source>
</evidence>
<feature type="domain" description="Major facilitator superfamily (MFS) profile" evidence="16">
    <location>
        <begin position="525"/>
        <end position="1006"/>
    </location>
</feature>
<dbReference type="PROSITE" id="PS00217">
    <property type="entry name" value="SUGAR_TRANSPORT_2"/>
    <property type="match status" value="1"/>
</dbReference>
<feature type="region of interest" description="Disordered" evidence="13">
    <location>
        <begin position="487"/>
        <end position="512"/>
    </location>
</feature>
<comment type="similarity">
    <text evidence="3">Belongs to the glycosyl hydrolase 72 family.</text>
</comment>
<evidence type="ECO:0000256" key="5">
    <source>
        <dbReference type="ARBA" id="ARBA00022448"/>
    </source>
</evidence>
<evidence type="ECO:0000259" key="16">
    <source>
        <dbReference type="PROSITE" id="PS50850"/>
    </source>
</evidence>
<dbReference type="InterPro" id="IPR020846">
    <property type="entry name" value="MFS_dom"/>
</dbReference>
<keyword evidence="5" id="KW-0813">Transport</keyword>
<feature type="transmembrane region" description="Helical" evidence="14">
    <location>
        <begin position="840"/>
        <end position="862"/>
    </location>
</feature>
<feature type="transmembrane region" description="Helical" evidence="14">
    <location>
        <begin position="984"/>
        <end position="1002"/>
    </location>
</feature>
<evidence type="ECO:0000256" key="15">
    <source>
        <dbReference type="SAM" id="SignalP"/>
    </source>
</evidence>
<dbReference type="RefSeq" id="XP_014168414.1">
    <property type="nucleotide sequence ID" value="XM_014312939.1"/>
</dbReference>
<evidence type="ECO:0000256" key="4">
    <source>
        <dbReference type="ARBA" id="ARBA00010992"/>
    </source>
</evidence>
<gene>
    <name evidence="17" type="ORF">CMQ_4783</name>
</gene>
<dbReference type="eggNOG" id="KOG0254">
    <property type="taxonomic scope" value="Eukaryota"/>
</dbReference>
<evidence type="ECO:0000256" key="14">
    <source>
        <dbReference type="SAM" id="Phobius"/>
    </source>
</evidence>
<comment type="similarity">
    <text evidence="4">Belongs to the major facilitator superfamily. Sugar transporter (TC 2.A.1.1) family.</text>
</comment>
<comment type="catalytic activity">
    <reaction evidence="12">
        <text>myo-inositol(out) + H(+)(out) = myo-inositol(in) + H(+)(in)</text>
        <dbReference type="Rhea" id="RHEA:60364"/>
        <dbReference type="ChEBI" id="CHEBI:15378"/>
        <dbReference type="ChEBI" id="CHEBI:17268"/>
    </reaction>
</comment>
<dbReference type="Gene3D" id="1.20.1250.20">
    <property type="entry name" value="MFS general substrate transporter like domains"/>
    <property type="match status" value="1"/>
</dbReference>
<protein>
    <submittedName>
        <fullName evidence="17">Glycoside hydrolase family 72</fullName>
    </submittedName>
</protein>
<name>F0XTW0_GROCL</name>